<evidence type="ECO:0000256" key="2">
    <source>
        <dbReference type="SAM" id="MobiDB-lite"/>
    </source>
</evidence>
<feature type="compositionally biased region" description="Basic and acidic residues" evidence="2">
    <location>
        <begin position="512"/>
        <end position="529"/>
    </location>
</feature>
<gene>
    <name evidence="3" type="ORF">ECRASSUSDP1_LOCUS1425</name>
</gene>
<feature type="coiled-coil region" evidence="1">
    <location>
        <begin position="252"/>
        <end position="286"/>
    </location>
</feature>
<evidence type="ECO:0000313" key="4">
    <source>
        <dbReference type="Proteomes" id="UP001295684"/>
    </source>
</evidence>
<dbReference type="Proteomes" id="UP001295684">
    <property type="component" value="Unassembled WGS sequence"/>
</dbReference>
<organism evidence="3 4">
    <name type="scientific">Euplotes crassus</name>
    <dbReference type="NCBI Taxonomy" id="5936"/>
    <lineage>
        <taxon>Eukaryota</taxon>
        <taxon>Sar</taxon>
        <taxon>Alveolata</taxon>
        <taxon>Ciliophora</taxon>
        <taxon>Intramacronucleata</taxon>
        <taxon>Spirotrichea</taxon>
        <taxon>Hypotrichia</taxon>
        <taxon>Euplotida</taxon>
        <taxon>Euplotidae</taxon>
        <taxon>Moneuplotes</taxon>
    </lineage>
</organism>
<proteinExistence type="predicted"/>
<comment type="caution">
    <text evidence="3">The sequence shown here is derived from an EMBL/GenBank/DDBJ whole genome shotgun (WGS) entry which is preliminary data.</text>
</comment>
<keyword evidence="1" id="KW-0175">Coiled coil</keyword>
<feature type="compositionally biased region" description="Low complexity" evidence="2">
    <location>
        <begin position="459"/>
        <end position="470"/>
    </location>
</feature>
<sequence length="606" mass="71520">MFEDTKSYIPSEMGSMKIRDIPEHHKGFKNQWGALLDQQAEIQRLADEQEKHNQLAKNNKYKDELKAQLALKDSERRLEKQVRQNPNEQKLLSDDYKRFEQKEFDRMNMGRSKSKQVMLENQHIIKMRQNEYINTKEMDRDMFNRQAMEDNLHAEKANQEKKKWHDWQKESLKNNYEQQMQRKDYLTRMEKEKDRVYADQYKHSVEAYEKNHNDTLNNLRRRNNEIMDHQIATVIPNVNDKRKDDAVNKMKKQFESTEKETLMKELKRLNHRNKEAQETSKMLKLQMDMRKKKYESDVNEEKHYKNYVDNTINMLGERDRKMAQEKEQIRQTYAKELESQIKEHNDKEKRIYNEMDERSLKLNQRGLAAYETGERATGLFKLPGIDRESKDNREYFGRYAKRKEGSRFGGSLANSHTGPLSERMNRDLPKTSEEYLSRRRSSRGAFSPKSHTSNILGQPINNNSNKNIPSLGNYKSVANLQTPHKVLPTADSQRGLNDMNVLTRKSTTMLSARKEEVPEYQPTERDHTARRSNPVNESNLVKATAEKPEIKKEIIKKPATQAKPKMEQGKFSVKKDLHSLADIDTQLNQRVLGSMRGGTFKLNSNN</sequence>
<protein>
    <submittedName>
        <fullName evidence="3">Uncharacterized protein</fullName>
    </submittedName>
</protein>
<reference evidence="3" key="1">
    <citation type="submission" date="2023-07" db="EMBL/GenBank/DDBJ databases">
        <authorList>
            <consortium name="AG Swart"/>
            <person name="Singh M."/>
            <person name="Singh A."/>
            <person name="Seah K."/>
            <person name="Emmerich C."/>
        </authorList>
    </citation>
    <scope>NUCLEOTIDE SEQUENCE</scope>
    <source>
        <strain evidence="3">DP1</strain>
    </source>
</reference>
<feature type="compositionally biased region" description="Basic and acidic residues" evidence="2">
    <location>
        <begin position="423"/>
        <end position="437"/>
    </location>
</feature>
<feature type="region of interest" description="Disordered" evidence="2">
    <location>
        <begin position="512"/>
        <end position="534"/>
    </location>
</feature>
<feature type="region of interest" description="Disordered" evidence="2">
    <location>
        <begin position="406"/>
        <end position="473"/>
    </location>
</feature>
<name>A0AAD1U430_EUPCR</name>
<dbReference type="AlphaFoldDB" id="A0AAD1U430"/>
<evidence type="ECO:0000313" key="3">
    <source>
        <dbReference type="EMBL" id="CAI2360127.1"/>
    </source>
</evidence>
<accession>A0AAD1U430</accession>
<keyword evidence="4" id="KW-1185">Reference proteome</keyword>
<dbReference type="EMBL" id="CAMPGE010001345">
    <property type="protein sequence ID" value="CAI2360127.1"/>
    <property type="molecule type" value="Genomic_DNA"/>
</dbReference>
<evidence type="ECO:0000256" key="1">
    <source>
        <dbReference type="SAM" id="Coils"/>
    </source>
</evidence>